<feature type="compositionally biased region" description="Basic and acidic residues" evidence="5">
    <location>
        <begin position="276"/>
        <end position="299"/>
    </location>
</feature>
<dbReference type="PANTHER" id="PTHR18921">
    <property type="entry name" value="MYOSIN HEAVY CHAIN - RELATED"/>
    <property type="match status" value="1"/>
</dbReference>
<evidence type="ECO:0000256" key="3">
    <source>
        <dbReference type="ARBA" id="ARBA00023054"/>
    </source>
</evidence>
<feature type="coiled-coil region" evidence="4">
    <location>
        <begin position="1032"/>
        <end position="1118"/>
    </location>
</feature>
<feature type="coiled-coil region" evidence="4">
    <location>
        <begin position="1772"/>
        <end position="1817"/>
    </location>
</feature>
<dbReference type="KEGG" id="bgt:106063730"/>
<dbReference type="PANTHER" id="PTHR18921:SF2">
    <property type="entry name" value="THYROID RECEPTOR-INTERACTING PROTEIN 11"/>
    <property type="match status" value="1"/>
</dbReference>
<dbReference type="OrthoDB" id="425925at2759"/>
<feature type="region of interest" description="Disordered" evidence="5">
    <location>
        <begin position="2124"/>
        <end position="2160"/>
    </location>
</feature>
<feature type="coiled-coil region" evidence="4">
    <location>
        <begin position="1903"/>
        <end position="2025"/>
    </location>
</feature>
<proteinExistence type="predicted"/>
<feature type="domain" description="GRIP" evidence="6">
    <location>
        <begin position="2018"/>
        <end position="2067"/>
    </location>
</feature>
<feature type="compositionally biased region" description="Polar residues" evidence="5">
    <location>
        <begin position="262"/>
        <end position="272"/>
    </location>
</feature>
<evidence type="ECO:0000313" key="8">
    <source>
        <dbReference type="Proteomes" id="UP000076420"/>
    </source>
</evidence>
<reference evidence="7" key="1">
    <citation type="submission" date="2020-05" db="UniProtKB">
        <authorList>
            <consortium name="EnsemblMetazoa"/>
        </authorList>
    </citation>
    <scope>IDENTIFICATION</scope>
    <source>
        <strain evidence="7">BB02</strain>
    </source>
</reference>
<sequence length="2195" mass="250677">MSWIGGSLSSLTGQLSNLTKDILNEGTEEVIDPTAELQVTKEKIQQQELQLSTLKHENERLKRLNRELEEKAETSELQINAITSQYRSLLEDKEKEINNLKLQHHELLEQHVRTELTTQQGDYDQTWADHDFSSVNNESSDWDFDDSIKLQKENNRLQAELQHIRSEVKHWRTVAKQLGQAEGQSLDKQVVSADIIELQQKIKNLELQLTQKTEELQQQATSLHEHHRQKVSALKLKHQGEINALQQRLSSLEHQLNEANDGCNSSQYSGSGTLAEADRVDGHFDTRRETTSLETKDLASRSGQNVLNQHESDKDFPNASKQADNNVTSLQNKLQESELWRSQLEQQVKVLKEELVRNKYQLLDQLDANHADAQGVLCDLRVLRESLNYEALSLSEKIRSEKRSMANQLFRVVQQKHILTQSLRETKDEQEKLLEQTGACIEELTERNQHISLDIFDKIEKENLTLKAEILKYEEQITLLEKKAAVFASENQSLVQKVDNLKSLLREHRVSEDHEDSEDTLDMKSSSPSSSEHKSSALHVKTEDIDREIAQLRAELNSRSDELANVEMERTDWQMEKDALEDIITELRQKSQNLEQEVQSLKSGSNGISSDSDEVQGKVQTLEAEISSLQLENTELKNALEELDEQHAEAVEQLIQKRNQLASQLSEKNMEITHQQETIEMLNKTVVELQESLRGSDQTNASSLKDESIWKEKCQKYESDLQELSRKLFEATKSDATVEKEMADLRQKLHKGGQVINDLHMDKQELKEELERAQSETASKVSKIKEMREELKILSGQKKQLEAELQGMQGRLSEAEQEVEKWQQMNENQQIEKMNIDVKLKECTELQSKLATLEEQKNLFSFNFEQLLSNQLEENVKESPLKDSAFQKILEKEASVRRQIESDGKLINDLRQQVQKLYNDKQTLKQQLHETQANTSEEMRHLQKELEASQKIVSDLQQRLDQESGDKQSLLQSLLEANHKLEELVKTNEILTSEVSSLKAEKSDLSRQLAGQIEFCETLKSNHDSESLLEENKKLLEVQGEITLKLEKLEAEVKDTSSLESLLSVKCQELEDLEHKFVSAQTEVATLMEQMIQLQALCDQKDQEVIELKSNLVKLETESPLGKVISHNEQSDMELNVQGSNNLNRQADSQFENVEISKLTAELEKLKTQQDFHNGNQLEKELLACRETISRLQYELQAAQETIQCQEAGIADLNEKSDEHRRALEKSVLDLTRHKSTLAVLRQTSVDKETLLNETEAKLNFLITILTSEQLEMLTTFTQSGRPALEYKEIKALEYTTLSSSDELSSSSSTSLQSVVHIDQKVNSDKTYSSSNEYIVEENVDGSDQDRYFELEAEIERLCAELKEKDLTLTELQKSNAAFLALFEKGGGDKNISNQFEAHKLEAELRDLKSEREQLMAVVTEKSREASSLKLETHRLMTALSASQTALSKLQDDNRELQQQSSSHSLDEEVDDMRREALANMARLVRDKETEVEALKQKNETLLAVLQSSNETQAASHLAPLLKDRETFTQQIATLTSEREQLIACITQKHAESVAFHAETLRLSGLLGEMQAAYDKVNSEYQALIPKFDDKAQALVAAQNELIQCKQKLAAMEVRHGELIQRSNSVDISKTDTSSLEAELETLKQTESTLKLELCQREEKVQSLNHRISTLEEELVSKESECAHLRKQLENAKFQLTGLLSEIADLKTDREQTQRKSVSQDTECAALREACNKLTMEVKEKDGSITALRDQVATLTSVLHERQGEQGHISKLMKENHEVVSLTQQLQHERDQLIMFVEQRKQECENLRSEVSYYKDKECKISREVERLRHHLIETEEGYTKEALESEEREKDLRNKLAMAEEQAMQYHSRMEMASQENLRHLEGLQVQLQQVCTQRDSAYMQLANLQDQCQQYATSLSNLQLVLEHFQKEKEAAIAAETDHLERECKTLRQELEEKKRELSAIKDDLTEALEGLEAASRLSEQLDRKEEAITALKEEVVLRERALEAAENEIHKLTSTSEAKVDKTLMHNMVMTWLTSPDSNRSEIVNLIGHVLSFSNEDFQKIEMAQTKRGLLSGIFSRTPVKEWTPSKPAPSNQSFSQLFVKFLEKESSPPSTPVRLPAEAMAAEAQQRHKSPFNPFTAPRHVTHDTQKSSSPSTHLLISNDMGPMPSALFAPISNTHTLSESAILKDVLGKR</sequence>
<feature type="coiled-coil region" evidence="4">
    <location>
        <begin position="416"/>
        <end position="483"/>
    </location>
</feature>
<evidence type="ECO:0000313" key="7">
    <source>
        <dbReference type="EnsemblMetazoa" id="BGLB023291-PA"/>
    </source>
</evidence>
<feature type="coiled-coil region" evidence="4">
    <location>
        <begin position="334"/>
        <end position="361"/>
    </location>
</feature>
<dbReference type="PROSITE" id="PS50913">
    <property type="entry name" value="GRIP"/>
    <property type="match status" value="1"/>
</dbReference>
<feature type="coiled-coil region" evidence="4">
    <location>
        <begin position="542"/>
        <end position="856"/>
    </location>
</feature>
<dbReference type="GO" id="GO:0005794">
    <property type="term" value="C:Golgi apparatus"/>
    <property type="evidence" value="ECO:0007669"/>
    <property type="project" value="UniProtKB-SubCell"/>
</dbReference>
<evidence type="ECO:0000256" key="5">
    <source>
        <dbReference type="SAM" id="MobiDB-lite"/>
    </source>
</evidence>
<feature type="coiled-coil region" evidence="4">
    <location>
        <begin position="37"/>
        <end position="110"/>
    </location>
</feature>
<dbReference type="EnsemblMetazoa" id="BGLB023291-RA">
    <property type="protein sequence ID" value="BGLB023291-PA"/>
    <property type="gene ID" value="BGLB023291"/>
</dbReference>
<evidence type="ECO:0000259" key="6">
    <source>
        <dbReference type="PROSITE" id="PS50913"/>
    </source>
</evidence>
<feature type="coiled-coil region" evidence="4">
    <location>
        <begin position="907"/>
        <end position="1008"/>
    </location>
</feature>
<keyword evidence="2" id="KW-0333">Golgi apparatus</keyword>
<feature type="region of interest" description="Disordered" evidence="5">
    <location>
        <begin position="509"/>
        <end position="542"/>
    </location>
</feature>
<dbReference type="GO" id="GO:0006888">
    <property type="term" value="P:endoplasmic reticulum to Golgi vesicle-mediated transport"/>
    <property type="evidence" value="ECO:0007669"/>
    <property type="project" value="TreeGrafter"/>
</dbReference>
<accession>A0A2C9KTC4</accession>
<dbReference type="InterPro" id="IPR000237">
    <property type="entry name" value="GRIP_dom"/>
</dbReference>
<gene>
    <name evidence="7" type="primary">106063730</name>
</gene>
<keyword evidence="3 4" id="KW-0175">Coiled coil</keyword>
<feature type="coiled-coil region" evidence="4">
    <location>
        <begin position="1843"/>
        <end position="1877"/>
    </location>
</feature>
<feature type="compositionally biased region" description="Basic and acidic residues" evidence="5">
    <location>
        <begin position="531"/>
        <end position="542"/>
    </location>
</feature>
<dbReference type="GO" id="GO:0007030">
    <property type="term" value="P:Golgi organization"/>
    <property type="evidence" value="ECO:0007669"/>
    <property type="project" value="TreeGrafter"/>
</dbReference>
<dbReference type="STRING" id="6526.A0A2C9KTC4"/>
<feature type="compositionally biased region" description="Polar residues" evidence="5">
    <location>
        <begin position="2151"/>
        <end position="2160"/>
    </location>
</feature>
<dbReference type="RefSeq" id="XP_013077632.2">
    <property type="nucleotide sequence ID" value="XM_013222178.2"/>
</dbReference>
<feature type="region of interest" description="Disordered" evidence="5">
    <location>
        <begin position="262"/>
        <end position="323"/>
    </location>
</feature>
<dbReference type="VEuPathDB" id="VectorBase:BGLAX_038346"/>
<evidence type="ECO:0000256" key="2">
    <source>
        <dbReference type="ARBA" id="ARBA00023034"/>
    </source>
</evidence>
<evidence type="ECO:0000256" key="4">
    <source>
        <dbReference type="SAM" id="Coils"/>
    </source>
</evidence>
<dbReference type="Proteomes" id="UP000076420">
    <property type="component" value="Unassembled WGS sequence"/>
</dbReference>
<dbReference type="VEuPathDB" id="VectorBase:BGLB023291"/>
<dbReference type="Gene3D" id="1.10.287.1490">
    <property type="match status" value="2"/>
</dbReference>
<feature type="coiled-coil region" evidence="4">
    <location>
        <begin position="1149"/>
        <end position="1216"/>
    </location>
</feature>
<protein>
    <recommendedName>
        <fullName evidence="6">GRIP domain-containing protein</fullName>
    </recommendedName>
</protein>
<feature type="region of interest" description="Disordered" evidence="5">
    <location>
        <begin position="1451"/>
        <end position="1470"/>
    </location>
</feature>
<feature type="coiled-coil region" evidence="4">
    <location>
        <begin position="147"/>
        <end position="262"/>
    </location>
</feature>
<comment type="subcellular location">
    <subcellularLocation>
        <location evidence="1">Golgi apparatus</location>
    </subcellularLocation>
</comment>
<feature type="coiled-coil region" evidence="4">
    <location>
        <begin position="1661"/>
        <end position="1716"/>
    </location>
</feature>
<dbReference type="GO" id="GO:0031267">
    <property type="term" value="F:small GTPase binding"/>
    <property type="evidence" value="ECO:0007669"/>
    <property type="project" value="TreeGrafter"/>
</dbReference>
<name>A0A2C9KTC4_BIOGL</name>
<evidence type="ECO:0000256" key="1">
    <source>
        <dbReference type="ARBA" id="ARBA00004555"/>
    </source>
</evidence>
<organism evidence="7 8">
    <name type="scientific">Biomphalaria glabrata</name>
    <name type="common">Bloodfluke planorb</name>
    <name type="synonym">Freshwater snail</name>
    <dbReference type="NCBI Taxonomy" id="6526"/>
    <lineage>
        <taxon>Eukaryota</taxon>
        <taxon>Metazoa</taxon>
        <taxon>Spiralia</taxon>
        <taxon>Lophotrochozoa</taxon>
        <taxon>Mollusca</taxon>
        <taxon>Gastropoda</taxon>
        <taxon>Heterobranchia</taxon>
        <taxon>Euthyneura</taxon>
        <taxon>Panpulmonata</taxon>
        <taxon>Hygrophila</taxon>
        <taxon>Lymnaeoidea</taxon>
        <taxon>Planorbidae</taxon>
        <taxon>Biomphalaria</taxon>
    </lineage>
</organism>